<name>A0A443ZHG1_9PSED</name>
<evidence type="ECO:0000256" key="1">
    <source>
        <dbReference type="SAM" id="SignalP"/>
    </source>
</evidence>
<evidence type="ECO:0000313" key="3">
    <source>
        <dbReference type="EMBL" id="RWU18187.1"/>
    </source>
</evidence>
<organism evidence="3 4">
    <name type="scientific">Pseudomonas alkylphenolica</name>
    <dbReference type="NCBI Taxonomy" id="237609"/>
    <lineage>
        <taxon>Bacteria</taxon>
        <taxon>Pseudomonadati</taxon>
        <taxon>Pseudomonadota</taxon>
        <taxon>Gammaproteobacteria</taxon>
        <taxon>Pseudomonadales</taxon>
        <taxon>Pseudomonadaceae</taxon>
        <taxon>Pseudomonas</taxon>
    </lineage>
</organism>
<feature type="chain" id="PRO_5019505924" evidence="1">
    <location>
        <begin position="23"/>
        <end position="102"/>
    </location>
</feature>
<evidence type="ECO:0000313" key="4">
    <source>
        <dbReference type="Proteomes" id="UP000288983"/>
    </source>
</evidence>
<dbReference type="AlphaFoldDB" id="A0A443ZHG1"/>
<reference evidence="3 4" key="1">
    <citation type="submission" date="2018-06" db="EMBL/GenBank/DDBJ databases">
        <title>Bacteria isolated from soil of Wuhan.</title>
        <authorList>
            <person name="Wei X."/>
            <person name="Chunhua H."/>
        </authorList>
    </citation>
    <scope>NUCLEOTIDE SEQUENCE [LARGE SCALE GENOMIC DNA]</scope>
    <source>
        <strain evidence="4">xwS2</strain>
    </source>
</reference>
<dbReference type="Gene3D" id="3.10.450.40">
    <property type="match status" value="1"/>
</dbReference>
<protein>
    <submittedName>
        <fullName evidence="3">Peptidase</fullName>
    </submittedName>
</protein>
<dbReference type="EMBL" id="QJRG01000049">
    <property type="protein sequence ID" value="RWU18187.1"/>
    <property type="molecule type" value="Genomic_DNA"/>
</dbReference>
<accession>A0A443ZHG1</accession>
<keyword evidence="1" id="KW-0732">Signal</keyword>
<dbReference type="InterPro" id="IPR025711">
    <property type="entry name" value="PepSY"/>
</dbReference>
<dbReference type="OrthoDB" id="5772663at2"/>
<feature type="domain" description="PepSY" evidence="2">
    <location>
        <begin position="40"/>
        <end position="98"/>
    </location>
</feature>
<evidence type="ECO:0000259" key="2">
    <source>
        <dbReference type="Pfam" id="PF03413"/>
    </source>
</evidence>
<dbReference type="STRING" id="237609.PSAKL28_35140"/>
<dbReference type="Proteomes" id="UP000288983">
    <property type="component" value="Unassembled WGS sequence"/>
</dbReference>
<comment type="caution">
    <text evidence="3">The sequence shown here is derived from an EMBL/GenBank/DDBJ whole genome shotgun (WGS) entry which is preliminary data.</text>
</comment>
<proteinExistence type="predicted"/>
<sequence>MKALTALFVTAALALSANVALAKDIPMHEVTKMVQDKTILSLDDLNAKALAKHPGATIKESELEDVYGRLVYKIDLRDAQNVEWDVDLDAKTGEILKDVQDK</sequence>
<dbReference type="Pfam" id="PF03413">
    <property type="entry name" value="PepSY"/>
    <property type="match status" value="1"/>
</dbReference>
<gene>
    <name evidence="3" type="ORF">DM813_26400</name>
</gene>
<dbReference type="RefSeq" id="WP_128326297.1">
    <property type="nucleotide sequence ID" value="NZ_JADUCM010000044.1"/>
</dbReference>
<feature type="signal peptide" evidence="1">
    <location>
        <begin position="1"/>
        <end position="22"/>
    </location>
</feature>